<dbReference type="GO" id="GO:0008474">
    <property type="term" value="F:palmitoyl-(protein) hydrolase activity"/>
    <property type="evidence" value="ECO:0007669"/>
    <property type="project" value="UniProtKB-EC"/>
</dbReference>
<evidence type="ECO:0000313" key="13">
    <source>
        <dbReference type="EMBL" id="MDQ0314653.1"/>
    </source>
</evidence>
<accession>A0AAE4ARZ1</accession>
<comment type="catalytic activity">
    <reaction evidence="11">
        <text>mycophenolic acid O-acyl-beta-D-glucuronide + H2O = mycophenolate + D-glucuronate + H(+)</text>
        <dbReference type="Rhea" id="RHEA:34179"/>
        <dbReference type="ChEBI" id="CHEBI:15377"/>
        <dbReference type="ChEBI" id="CHEBI:15378"/>
        <dbReference type="ChEBI" id="CHEBI:58720"/>
        <dbReference type="ChEBI" id="CHEBI:62932"/>
        <dbReference type="ChEBI" id="CHEBI:66982"/>
        <dbReference type="EC" id="3.1.1.93"/>
    </reaction>
    <physiologicalReaction direction="left-to-right" evidence="11">
        <dbReference type="Rhea" id="RHEA:34180"/>
    </physiologicalReaction>
</comment>
<sequence length="259" mass="28708">MSETKPQWVPVGDGPEARRIAVRDRPGTEPRVLWLGGFMSDMKGTKAVALDEWGAKTGRAVTRFDYSGHGESEGRFEDGTITKWLDEAEAVFSTFCPGPTILVGSSMGGWISLLLARRLREKGAADRLAGMVLIAPAADFTETLMWANFPEEARQSILKDGVWYRPSPYGEDPYPITRELIEDGRQNLLYETAPIETGCPVHILQGVLDDDVPWTHVTDLVSRLARDDVVLTLVKDGDHRLSRPQDIERMIAAVETVAD</sequence>
<organism evidence="13 14">
    <name type="scientific">Amorphus orientalis</name>
    <dbReference type="NCBI Taxonomy" id="649198"/>
    <lineage>
        <taxon>Bacteria</taxon>
        <taxon>Pseudomonadati</taxon>
        <taxon>Pseudomonadota</taxon>
        <taxon>Alphaproteobacteria</taxon>
        <taxon>Hyphomicrobiales</taxon>
        <taxon>Amorphaceae</taxon>
        <taxon>Amorphus</taxon>
    </lineage>
</organism>
<dbReference type="InterPro" id="IPR029058">
    <property type="entry name" value="AB_hydrolase_fold"/>
</dbReference>
<dbReference type="EMBL" id="JAUSUL010000001">
    <property type="protein sequence ID" value="MDQ0314653.1"/>
    <property type="molecule type" value="Genomic_DNA"/>
</dbReference>
<reference evidence="13" key="1">
    <citation type="submission" date="2023-07" db="EMBL/GenBank/DDBJ databases">
        <title>Genomic Encyclopedia of Type Strains, Phase IV (KMG-IV): sequencing the most valuable type-strain genomes for metagenomic binning, comparative biology and taxonomic classification.</title>
        <authorList>
            <person name="Goeker M."/>
        </authorList>
    </citation>
    <scope>NUCLEOTIDE SEQUENCE</scope>
    <source>
        <strain evidence="13">DSM 21202</strain>
    </source>
</reference>
<dbReference type="PANTHER" id="PTHR16138:SF7">
    <property type="entry name" value="PALMITOYL-PROTEIN THIOESTERASE ABHD10, MITOCHONDRIAL"/>
    <property type="match status" value="1"/>
</dbReference>
<dbReference type="RefSeq" id="WP_306884439.1">
    <property type="nucleotide sequence ID" value="NZ_JAUSUL010000001.1"/>
</dbReference>
<comment type="catalytic activity">
    <reaction evidence="10">
        <text>S-hexadecanoyl-L-cysteinyl-[protein] + H2O = L-cysteinyl-[protein] + hexadecanoate + H(+)</text>
        <dbReference type="Rhea" id="RHEA:19233"/>
        <dbReference type="Rhea" id="RHEA-COMP:10131"/>
        <dbReference type="Rhea" id="RHEA-COMP:11032"/>
        <dbReference type="ChEBI" id="CHEBI:7896"/>
        <dbReference type="ChEBI" id="CHEBI:15377"/>
        <dbReference type="ChEBI" id="CHEBI:15378"/>
        <dbReference type="ChEBI" id="CHEBI:29950"/>
        <dbReference type="ChEBI" id="CHEBI:74151"/>
        <dbReference type="EC" id="3.1.2.22"/>
    </reaction>
    <physiologicalReaction direction="left-to-right" evidence="10">
        <dbReference type="Rhea" id="RHEA:19234"/>
    </physiologicalReaction>
</comment>
<dbReference type="InterPro" id="IPR052382">
    <property type="entry name" value="ABHD10_acyl-thioesterase"/>
</dbReference>
<evidence type="ECO:0000256" key="3">
    <source>
        <dbReference type="ARBA" id="ARBA00022946"/>
    </source>
</evidence>
<comment type="function">
    <text evidence="9">Acts as an acyl-protein thioesterase that hydrolyzes fatty acids from acylated residues in proteins. Regulates the mitochondrial S-depalmitoylation of the nucleophilic active site residue of peroxiredoxin-5/PRDX5, a key antioxidant protein, therefore modulating mitochondrial antioxidant ability. Also catalyzes the deglucuronidation of mycophenolic acid acyl-glucuronide, an active metabolite of the immunosuppressant drug mycophenolate.</text>
</comment>
<dbReference type="GO" id="GO:0102390">
    <property type="term" value="F:mycophenolic acid acyl-glucuronide esterase activity"/>
    <property type="evidence" value="ECO:0007669"/>
    <property type="project" value="UniProtKB-EC"/>
</dbReference>
<evidence type="ECO:0000256" key="8">
    <source>
        <dbReference type="ARBA" id="ARBA00042704"/>
    </source>
</evidence>
<evidence type="ECO:0000256" key="9">
    <source>
        <dbReference type="ARBA" id="ARBA00046047"/>
    </source>
</evidence>
<name>A0AAE4ARZ1_9HYPH</name>
<gene>
    <name evidence="13" type="ORF">J2S73_001090</name>
</gene>
<protein>
    <recommendedName>
        <fullName evidence="5">Palmitoyl-protein thioesterase ABHD10, mitochondrial</fullName>
        <ecNumber evidence="4">3.1.1.93</ecNumber>
        <ecNumber evidence="1">3.1.2.22</ecNumber>
    </recommendedName>
    <alternativeName>
        <fullName evidence="7">Acyl-protein thioesterase ABHD10</fullName>
    </alternativeName>
    <alternativeName>
        <fullName evidence="8">Alpha/beta hydrolase domain-containing protein 10</fullName>
    </alternativeName>
    <alternativeName>
        <fullName evidence="6">Mycophenolic acid acyl-glucuronide esterase, mitochondrial</fullName>
    </alternativeName>
</protein>
<evidence type="ECO:0000256" key="4">
    <source>
        <dbReference type="ARBA" id="ARBA00039132"/>
    </source>
</evidence>
<evidence type="ECO:0000256" key="10">
    <source>
        <dbReference type="ARBA" id="ARBA00047409"/>
    </source>
</evidence>
<evidence type="ECO:0000256" key="6">
    <source>
        <dbReference type="ARBA" id="ARBA00041520"/>
    </source>
</evidence>
<evidence type="ECO:0000256" key="2">
    <source>
        <dbReference type="ARBA" id="ARBA00022801"/>
    </source>
</evidence>
<dbReference type="SUPFAM" id="SSF53474">
    <property type="entry name" value="alpha/beta-Hydrolases"/>
    <property type="match status" value="1"/>
</dbReference>
<evidence type="ECO:0000313" key="14">
    <source>
        <dbReference type="Proteomes" id="UP001229244"/>
    </source>
</evidence>
<evidence type="ECO:0000259" key="12">
    <source>
        <dbReference type="Pfam" id="PF12697"/>
    </source>
</evidence>
<dbReference type="Gene3D" id="3.40.50.1820">
    <property type="entry name" value="alpha/beta hydrolase"/>
    <property type="match status" value="1"/>
</dbReference>
<keyword evidence="14" id="KW-1185">Reference proteome</keyword>
<dbReference type="EC" id="3.1.2.22" evidence="1"/>
<feature type="domain" description="AB hydrolase-1" evidence="12">
    <location>
        <begin position="58"/>
        <end position="246"/>
    </location>
</feature>
<comment type="caution">
    <text evidence="13">The sequence shown here is derived from an EMBL/GenBank/DDBJ whole genome shotgun (WGS) entry which is preliminary data.</text>
</comment>
<dbReference type="Proteomes" id="UP001229244">
    <property type="component" value="Unassembled WGS sequence"/>
</dbReference>
<keyword evidence="3" id="KW-0809">Transit peptide</keyword>
<evidence type="ECO:0000256" key="11">
    <source>
        <dbReference type="ARBA" id="ARBA00047972"/>
    </source>
</evidence>
<evidence type="ECO:0000256" key="5">
    <source>
        <dbReference type="ARBA" id="ARBA00039314"/>
    </source>
</evidence>
<dbReference type="AlphaFoldDB" id="A0AAE4ARZ1"/>
<dbReference type="PANTHER" id="PTHR16138">
    <property type="entry name" value="MYCOPHENOLIC ACID ACYL-GLUCURONIDE ESTERASE, MITOCHONDRIAL"/>
    <property type="match status" value="1"/>
</dbReference>
<dbReference type="InterPro" id="IPR000073">
    <property type="entry name" value="AB_hydrolase_1"/>
</dbReference>
<evidence type="ECO:0000256" key="7">
    <source>
        <dbReference type="ARBA" id="ARBA00042645"/>
    </source>
</evidence>
<proteinExistence type="predicted"/>
<dbReference type="Pfam" id="PF12697">
    <property type="entry name" value="Abhydrolase_6"/>
    <property type="match status" value="1"/>
</dbReference>
<evidence type="ECO:0000256" key="1">
    <source>
        <dbReference type="ARBA" id="ARBA00012423"/>
    </source>
</evidence>
<keyword evidence="2" id="KW-0378">Hydrolase</keyword>
<dbReference type="EC" id="3.1.1.93" evidence="4"/>